<evidence type="ECO:0000256" key="1">
    <source>
        <dbReference type="ARBA" id="ARBA00004651"/>
    </source>
</evidence>
<evidence type="ECO:0000256" key="4">
    <source>
        <dbReference type="ARBA" id="ARBA00022989"/>
    </source>
</evidence>
<dbReference type="PANTHER" id="PTHR34857">
    <property type="entry name" value="SLL0384 PROTEIN"/>
    <property type="match status" value="1"/>
</dbReference>
<feature type="transmembrane region" description="Helical" evidence="6">
    <location>
        <begin position="50"/>
        <end position="67"/>
    </location>
</feature>
<dbReference type="InterPro" id="IPR003339">
    <property type="entry name" value="ABC/ECF_trnsptr_transmembrane"/>
</dbReference>
<keyword evidence="2" id="KW-1003">Cell membrane</keyword>
<feature type="transmembrane region" description="Helical" evidence="6">
    <location>
        <begin position="239"/>
        <end position="259"/>
    </location>
</feature>
<protein>
    <submittedName>
        <fullName evidence="7">Unannotated protein</fullName>
    </submittedName>
</protein>
<feature type="transmembrane region" description="Helical" evidence="6">
    <location>
        <begin position="114"/>
        <end position="138"/>
    </location>
</feature>
<dbReference type="AlphaFoldDB" id="A0A6J6MZL8"/>
<keyword evidence="4 6" id="KW-1133">Transmembrane helix</keyword>
<accession>A0A6J6MZL8</accession>
<dbReference type="GO" id="GO:0006824">
    <property type="term" value="P:cobalt ion transport"/>
    <property type="evidence" value="ECO:0007669"/>
    <property type="project" value="InterPro"/>
</dbReference>
<gene>
    <name evidence="7" type="ORF">UFOPK2310_01125</name>
</gene>
<dbReference type="EMBL" id="CAEZWW010000143">
    <property type="protein sequence ID" value="CAB4679396.1"/>
    <property type="molecule type" value="Genomic_DNA"/>
</dbReference>
<evidence type="ECO:0000313" key="7">
    <source>
        <dbReference type="EMBL" id="CAB4679396.1"/>
    </source>
</evidence>
<evidence type="ECO:0000256" key="6">
    <source>
        <dbReference type="SAM" id="Phobius"/>
    </source>
</evidence>
<dbReference type="Pfam" id="PF02361">
    <property type="entry name" value="CbiQ"/>
    <property type="match status" value="1"/>
</dbReference>
<dbReference type="InterPro" id="IPR012809">
    <property type="entry name" value="ECF_CbiQ"/>
</dbReference>
<evidence type="ECO:0000256" key="5">
    <source>
        <dbReference type="ARBA" id="ARBA00023136"/>
    </source>
</evidence>
<evidence type="ECO:0000256" key="3">
    <source>
        <dbReference type="ARBA" id="ARBA00022692"/>
    </source>
</evidence>
<dbReference type="CDD" id="cd16914">
    <property type="entry name" value="EcfT"/>
    <property type="match status" value="1"/>
</dbReference>
<dbReference type="PANTHER" id="PTHR34857:SF2">
    <property type="entry name" value="SLL0384 PROTEIN"/>
    <property type="match status" value="1"/>
</dbReference>
<name>A0A6J6MZL8_9ZZZZ</name>
<feature type="transmembrane region" description="Helical" evidence="6">
    <location>
        <begin position="74"/>
        <end position="94"/>
    </location>
</feature>
<keyword evidence="3 6" id="KW-0812">Transmembrane</keyword>
<proteinExistence type="predicted"/>
<organism evidence="7">
    <name type="scientific">freshwater metagenome</name>
    <dbReference type="NCBI Taxonomy" id="449393"/>
    <lineage>
        <taxon>unclassified sequences</taxon>
        <taxon>metagenomes</taxon>
        <taxon>ecological metagenomes</taxon>
    </lineage>
</organism>
<comment type="subcellular location">
    <subcellularLocation>
        <location evidence="1">Cell membrane</location>
        <topology evidence="1">Multi-pass membrane protein</topology>
    </subcellularLocation>
</comment>
<dbReference type="GO" id="GO:0043190">
    <property type="term" value="C:ATP-binding cassette (ABC) transporter complex"/>
    <property type="evidence" value="ECO:0007669"/>
    <property type="project" value="InterPro"/>
</dbReference>
<reference evidence="7" key="1">
    <citation type="submission" date="2020-05" db="EMBL/GenBank/DDBJ databases">
        <authorList>
            <person name="Chiriac C."/>
            <person name="Salcher M."/>
            <person name="Ghai R."/>
            <person name="Kavagutti S V."/>
        </authorList>
    </citation>
    <scope>NUCLEOTIDE SEQUENCE</scope>
</reference>
<keyword evidence="5 6" id="KW-0472">Membrane</keyword>
<dbReference type="InterPro" id="IPR051611">
    <property type="entry name" value="ECF_transporter_component"/>
</dbReference>
<evidence type="ECO:0000256" key="2">
    <source>
        <dbReference type="ARBA" id="ARBA00022475"/>
    </source>
</evidence>
<sequence length="261" mass="28647">MPSPHTHGHDVGERLFVHRHSVIHRLPAEVKTVAMVLFIFTVIMTPPNQFWAFGLFALMLVSVAAVAKIPARVILPRMLVEVPFIFFALLMPFFGTGPTVEVLGLSLSQAGLLAGWGILIKGTLGVVSSILLAATTPARDLLMGLERLKVPELLVQIASFMLRYTHVVADEMKRMKLARESRGFTATGIRSWPIIAQSGGALFIRSYERGERVHLAMLSRGYTGRLPQLVAVTTTTTDWVTAMSLPAVGLLIALTAIWIQR</sequence>
<dbReference type="NCBIfam" id="TIGR02454">
    <property type="entry name" value="ECF_T_CbiQ"/>
    <property type="match status" value="1"/>
</dbReference>